<dbReference type="Gene3D" id="3.40.630.30">
    <property type="match status" value="1"/>
</dbReference>
<dbReference type="Pfam" id="PF04339">
    <property type="entry name" value="FemAB_like"/>
    <property type="match status" value="1"/>
</dbReference>
<dbReference type="PANTHER" id="PTHR47017:SF1">
    <property type="entry name" value="ACYL-COA"/>
    <property type="match status" value="1"/>
</dbReference>
<evidence type="ECO:0008006" key="3">
    <source>
        <dbReference type="Google" id="ProtNLM"/>
    </source>
</evidence>
<organism evidence="1 2">
    <name type="scientific">Litoribrevibacter albus</name>
    <dbReference type="NCBI Taxonomy" id="1473156"/>
    <lineage>
        <taxon>Bacteria</taxon>
        <taxon>Pseudomonadati</taxon>
        <taxon>Pseudomonadota</taxon>
        <taxon>Gammaproteobacteria</taxon>
        <taxon>Oceanospirillales</taxon>
        <taxon>Oceanospirillaceae</taxon>
        <taxon>Litoribrevibacter</taxon>
    </lineage>
</organism>
<accession>A0AA37S7N8</accession>
<dbReference type="InterPro" id="IPR007434">
    <property type="entry name" value="FemAB-like"/>
</dbReference>
<protein>
    <recommendedName>
        <fullName evidence="3">N-acetyltransferase</fullName>
    </recommendedName>
</protein>
<dbReference type="AlphaFoldDB" id="A0AA37S7N8"/>
<dbReference type="InterPro" id="IPR016181">
    <property type="entry name" value="Acyl_CoA_acyltransferase"/>
</dbReference>
<evidence type="ECO:0000313" key="2">
    <source>
        <dbReference type="Proteomes" id="UP001161389"/>
    </source>
</evidence>
<name>A0AA37S7N8_9GAMM</name>
<comment type="caution">
    <text evidence="1">The sequence shown here is derived from an EMBL/GenBank/DDBJ whole genome shotgun (WGS) entry which is preliminary data.</text>
</comment>
<sequence>MLQVKFIPSITAVLEQEFAPLVGDYPFLSYSFLRLLEDSKVVGEGTGWHVNHCVCYQDGRLIAFLPLFLKYHSYGEYVFDHTWADAYYRYGFDYYPKLVSCVPFTPITGPRFCCKLGDQQRMTLYTQVIQTIKASAREQEVSSFHLLFPTEQELSVAQPDLDFSRRAVHFQWCNRNYQSFDDFLSRFSSRKRKNVKKERKALQDKLISFEVLSGDDIQPQHWDAFYKFYVITYAKRSGHGGYLNKSFFAALSETMSDQLVLVMAKRDGKYIAGALNFKDKDKLYGRYWGAIEHHEFLHFETCYYQGIEYCIQNQLIGFDPGVQGEHKIQRGFEPVYTFSGHWIRDEAFRLAILRAVEEEGAYIDAYFNETTNALPFKHGIDELDGAIEIQDGNEKR</sequence>
<dbReference type="EMBL" id="BSNM01000009">
    <property type="protein sequence ID" value="GLQ30735.1"/>
    <property type="molecule type" value="Genomic_DNA"/>
</dbReference>
<reference evidence="1" key="2">
    <citation type="submission" date="2023-01" db="EMBL/GenBank/DDBJ databases">
        <title>Draft genome sequence of Litoribrevibacter albus strain NBRC 110071.</title>
        <authorList>
            <person name="Sun Q."/>
            <person name="Mori K."/>
        </authorList>
    </citation>
    <scope>NUCLEOTIDE SEQUENCE</scope>
    <source>
        <strain evidence="1">NBRC 110071</strain>
    </source>
</reference>
<gene>
    <name evidence="1" type="ORF">GCM10007876_12140</name>
</gene>
<dbReference type="RefSeq" id="WP_284380015.1">
    <property type="nucleotide sequence ID" value="NZ_BSNM01000009.1"/>
</dbReference>
<evidence type="ECO:0000313" key="1">
    <source>
        <dbReference type="EMBL" id="GLQ30735.1"/>
    </source>
</evidence>
<dbReference type="PANTHER" id="PTHR47017">
    <property type="entry name" value="ACYL-COA"/>
    <property type="match status" value="1"/>
</dbReference>
<dbReference type="SUPFAM" id="SSF55729">
    <property type="entry name" value="Acyl-CoA N-acyltransferases (Nat)"/>
    <property type="match status" value="1"/>
</dbReference>
<keyword evidence="2" id="KW-1185">Reference proteome</keyword>
<reference evidence="1" key="1">
    <citation type="journal article" date="2014" name="Int. J. Syst. Evol. Microbiol.">
        <title>Complete genome sequence of Corynebacterium casei LMG S-19264T (=DSM 44701T), isolated from a smear-ripened cheese.</title>
        <authorList>
            <consortium name="US DOE Joint Genome Institute (JGI-PGF)"/>
            <person name="Walter F."/>
            <person name="Albersmeier A."/>
            <person name="Kalinowski J."/>
            <person name="Ruckert C."/>
        </authorList>
    </citation>
    <scope>NUCLEOTIDE SEQUENCE</scope>
    <source>
        <strain evidence="1">NBRC 110071</strain>
    </source>
</reference>
<proteinExistence type="predicted"/>
<dbReference type="Proteomes" id="UP001161389">
    <property type="component" value="Unassembled WGS sequence"/>
</dbReference>